<evidence type="ECO:0000256" key="7">
    <source>
        <dbReference type="ARBA" id="ARBA00022989"/>
    </source>
</evidence>
<evidence type="ECO:0000256" key="9">
    <source>
        <dbReference type="SAM" id="Phobius"/>
    </source>
</evidence>
<protein>
    <recommendedName>
        <fullName evidence="10">Type II secretion system protein GspF domain-containing protein</fullName>
    </recommendedName>
</protein>
<sequence length="353" mass="39356">MSTRRNSLKIKKKSTVLATRQMATLLGSSIPLDEALSIVGSHMDDQRLSNLFFLIREDLIQGKRLGDSMSKFPEIFDNTYTSLVSAGDTSGNLGTMFSKLADYLEEADSIKQKVTSALAYPLILVAFSIIVIFALLVFVMPQVVDQFIRAGMDLPLLTRILLGFSNQLPLIGLIVLILSVASYFGYQKVSSEPTQMIVWHKRILSIPIMGDFILKSELERFSSTMHLLLSSGINLDLAMQESSKVFSNKYLQNIMEESNKNLKEGKDFIVLMQDASIFPEIFIQLISSGFISGNLSDMFEKVSAFMKSEIETKRSLLLALLEPIVIIFMGAFILLIVLAILIPIMQMNSIPIS</sequence>
<dbReference type="AlphaFoldDB" id="A0A381P6Q7"/>
<keyword evidence="6 9" id="KW-0812">Transmembrane</keyword>
<keyword evidence="4" id="KW-1003">Cell membrane</keyword>
<dbReference type="PANTHER" id="PTHR30012:SF0">
    <property type="entry name" value="TYPE II SECRETION SYSTEM PROTEIN F-RELATED"/>
    <property type="match status" value="1"/>
</dbReference>
<evidence type="ECO:0000256" key="5">
    <source>
        <dbReference type="ARBA" id="ARBA00022519"/>
    </source>
</evidence>
<dbReference type="FunFam" id="1.20.81.30:FF:000001">
    <property type="entry name" value="Type II secretion system protein F"/>
    <property type="match status" value="1"/>
</dbReference>
<dbReference type="PROSITE" id="PS00874">
    <property type="entry name" value="T2SP_F"/>
    <property type="match status" value="1"/>
</dbReference>
<feature type="domain" description="Type II secretion system protein GspF" evidence="10">
    <location>
        <begin position="221"/>
        <end position="343"/>
    </location>
</feature>
<dbReference type="GO" id="GO:0005886">
    <property type="term" value="C:plasma membrane"/>
    <property type="evidence" value="ECO:0007669"/>
    <property type="project" value="UniProtKB-SubCell"/>
</dbReference>
<evidence type="ECO:0000256" key="4">
    <source>
        <dbReference type="ARBA" id="ARBA00022475"/>
    </source>
</evidence>
<proteinExistence type="inferred from homology"/>
<organism evidence="11">
    <name type="scientific">marine metagenome</name>
    <dbReference type="NCBI Taxonomy" id="408172"/>
    <lineage>
        <taxon>unclassified sequences</taxon>
        <taxon>metagenomes</taxon>
        <taxon>ecological metagenomes</taxon>
    </lineage>
</organism>
<evidence type="ECO:0000259" key="10">
    <source>
        <dbReference type="Pfam" id="PF00482"/>
    </source>
</evidence>
<dbReference type="InterPro" id="IPR042094">
    <property type="entry name" value="T2SS_GspF_sf"/>
</dbReference>
<evidence type="ECO:0000256" key="6">
    <source>
        <dbReference type="ARBA" id="ARBA00022692"/>
    </source>
</evidence>
<keyword evidence="3" id="KW-0813">Transport</keyword>
<comment type="similarity">
    <text evidence="2">Belongs to the GSP F family.</text>
</comment>
<accession>A0A381P6Q7</accession>
<name>A0A381P6Q7_9ZZZZ</name>
<dbReference type="EMBL" id="UINC01000882">
    <property type="protein sequence ID" value="SUZ62622.1"/>
    <property type="molecule type" value="Genomic_DNA"/>
</dbReference>
<dbReference type="Gene3D" id="1.20.81.30">
    <property type="entry name" value="Type II secretion system (T2SS), domain F"/>
    <property type="match status" value="2"/>
</dbReference>
<keyword evidence="5" id="KW-0997">Cell inner membrane</keyword>
<dbReference type="InterPro" id="IPR018076">
    <property type="entry name" value="T2SS_GspF_dom"/>
</dbReference>
<dbReference type="InterPro" id="IPR001992">
    <property type="entry name" value="T2SS_GspF/T4SS_PilC_CS"/>
</dbReference>
<dbReference type="Pfam" id="PF00482">
    <property type="entry name" value="T2SSF"/>
    <property type="match status" value="2"/>
</dbReference>
<evidence type="ECO:0000256" key="2">
    <source>
        <dbReference type="ARBA" id="ARBA00005745"/>
    </source>
</evidence>
<feature type="domain" description="Type II secretion system protein GspF" evidence="10">
    <location>
        <begin position="19"/>
        <end position="141"/>
    </location>
</feature>
<feature type="transmembrane region" description="Helical" evidence="9">
    <location>
        <begin position="316"/>
        <end position="345"/>
    </location>
</feature>
<dbReference type="PRINTS" id="PR00812">
    <property type="entry name" value="BCTERIALGSPF"/>
</dbReference>
<dbReference type="GO" id="GO:0015628">
    <property type="term" value="P:protein secretion by the type II secretion system"/>
    <property type="evidence" value="ECO:0007669"/>
    <property type="project" value="TreeGrafter"/>
</dbReference>
<reference evidence="11" key="1">
    <citation type="submission" date="2018-05" db="EMBL/GenBank/DDBJ databases">
        <authorList>
            <person name="Lanie J.A."/>
            <person name="Ng W.-L."/>
            <person name="Kazmierczak K.M."/>
            <person name="Andrzejewski T.M."/>
            <person name="Davidsen T.M."/>
            <person name="Wayne K.J."/>
            <person name="Tettelin H."/>
            <person name="Glass J.I."/>
            <person name="Rusch D."/>
            <person name="Podicherti R."/>
            <person name="Tsui H.-C.T."/>
            <person name="Winkler M.E."/>
        </authorList>
    </citation>
    <scope>NUCLEOTIDE SEQUENCE</scope>
</reference>
<gene>
    <name evidence="11" type="ORF">METZ01_LOCUS15476</name>
</gene>
<feature type="transmembrane region" description="Helical" evidence="9">
    <location>
        <begin position="160"/>
        <end position="186"/>
    </location>
</feature>
<keyword evidence="7 9" id="KW-1133">Transmembrane helix</keyword>
<evidence type="ECO:0000313" key="11">
    <source>
        <dbReference type="EMBL" id="SUZ62622.1"/>
    </source>
</evidence>
<evidence type="ECO:0000256" key="8">
    <source>
        <dbReference type="ARBA" id="ARBA00023136"/>
    </source>
</evidence>
<dbReference type="InterPro" id="IPR003004">
    <property type="entry name" value="GspF/PilC"/>
</dbReference>
<dbReference type="PANTHER" id="PTHR30012">
    <property type="entry name" value="GENERAL SECRETION PATHWAY PROTEIN"/>
    <property type="match status" value="1"/>
</dbReference>
<comment type="subcellular location">
    <subcellularLocation>
        <location evidence="1">Cell inner membrane</location>
        <topology evidence="1">Multi-pass membrane protein</topology>
    </subcellularLocation>
</comment>
<feature type="transmembrane region" description="Helical" evidence="9">
    <location>
        <begin position="118"/>
        <end position="140"/>
    </location>
</feature>
<evidence type="ECO:0000256" key="1">
    <source>
        <dbReference type="ARBA" id="ARBA00004429"/>
    </source>
</evidence>
<keyword evidence="8 9" id="KW-0472">Membrane</keyword>
<evidence type="ECO:0000256" key="3">
    <source>
        <dbReference type="ARBA" id="ARBA00022448"/>
    </source>
</evidence>